<sequence length="172" mass="17807">MHFSNIIAVLSLATASLAAPTAQSQKRADVLTFRPYNDFQISDGVAGNALAEVNAAFPVDLTNPASVSANDLAILVAARQTSENAETAFNSAVSAASGTAADALQVGKIKNKVLKLRTFEMQVTVQIAQGATDKNASLTDIQTKLAANVKLDQAANGDASQSVSFTADVQPQ</sequence>
<keyword evidence="2" id="KW-0732">Signal</keyword>
<keyword evidence="4" id="KW-1185">Reference proteome</keyword>
<feature type="compositionally biased region" description="Polar residues" evidence="1">
    <location>
        <begin position="158"/>
        <end position="172"/>
    </location>
</feature>
<reference evidence="3 4" key="1">
    <citation type="journal article" date="2024" name="J. Plant Pathol.">
        <title>Sequence and assembly of the genome of Seiridium unicorne, isolate CBS 538.82, causal agent of cypress canker disease.</title>
        <authorList>
            <person name="Scali E."/>
            <person name="Rocca G.D."/>
            <person name="Danti R."/>
            <person name="Garbelotto M."/>
            <person name="Barberini S."/>
            <person name="Baroncelli R."/>
            <person name="Emiliani G."/>
        </authorList>
    </citation>
    <scope>NUCLEOTIDE SEQUENCE [LARGE SCALE GENOMIC DNA]</scope>
    <source>
        <strain evidence="3 4">BM-138-508</strain>
    </source>
</reference>
<accession>A0ABR2V9Y5</accession>
<proteinExistence type="predicted"/>
<comment type="caution">
    <text evidence="3">The sequence shown here is derived from an EMBL/GenBank/DDBJ whole genome shotgun (WGS) entry which is preliminary data.</text>
</comment>
<gene>
    <name evidence="3" type="ORF">SUNI508_04112</name>
</gene>
<protein>
    <recommendedName>
        <fullName evidence="5">Small secreted protein</fullName>
    </recommendedName>
</protein>
<evidence type="ECO:0000313" key="3">
    <source>
        <dbReference type="EMBL" id="KAK9423631.1"/>
    </source>
</evidence>
<evidence type="ECO:0000256" key="2">
    <source>
        <dbReference type="SAM" id="SignalP"/>
    </source>
</evidence>
<evidence type="ECO:0000313" key="4">
    <source>
        <dbReference type="Proteomes" id="UP001408356"/>
    </source>
</evidence>
<feature type="chain" id="PRO_5045752130" description="Small secreted protein" evidence="2">
    <location>
        <begin position="19"/>
        <end position="172"/>
    </location>
</feature>
<evidence type="ECO:0000256" key="1">
    <source>
        <dbReference type="SAM" id="MobiDB-lite"/>
    </source>
</evidence>
<dbReference type="EMBL" id="JARVKF010000068">
    <property type="protein sequence ID" value="KAK9423631.1"/>
    <property type="molecule type" value="Genomic_DNA"/>
</dbReference>
<name>A0ABR2V9Y5_9PEZI</name>
<dbReference type="PANTHER" id="PTHR38849">
    <property type="entry name" value="SMALL SECRETED PROTEIN"/>
    <property type="match status" value="1"/>
</dbReference>
<feature type="signal peptide" evidence="2">
    <location>
        <begin position="1"/>
        <end position="18"/>
    </location>
</feature>
<dbReference type="PANTHER" id="PTHR38849:SF1">
    <property type="entry name" value="SMALL SECRETED PROTEIN"/>
    <property type="match status" value="1"/>
</dbReference>
<dbReference type="Proteomes" id="UP001408356">
    <property type="component" value="Unassembled WGS sequence"/>
</dbReference>
<organism evidence="3 4">
    <name type="scientific">Seiridium unicorne</name>
    <dbReference type="NCBI Taxonomy" id="138068"/>
    <lineage>
        <taxon>Eukaryota</taxon>
        <taxon>Fungi</taxon>
        <taxon>Dikarya</taxon>
        <taxon>Ascomycota</taxon>
        <taxon>Pezizomycotina</taxon>
        <taxon>Sordariomycetes</taxon>
        <taxon>Xylariomycetidae</taxon>
        <taxon>Amphisphaeriales</taxon>
        <taxon>Sporocadaceae</taxon>
        <taxon>Seiridium</taxon>
    </lineage>
</organism>
<evidence type="ECO:0008006" key="5">
    <source>
        <dbReference type="Google" id="ProtNLM"/>
    </source>
</evidence>
<feature type="region of interest" description="Disordered" evidence="1">
    <location>
        <begin position="153"/>
        <end position="172"/>
    </location>
</feature>